<dbReference type="Gene3D" id="1.25.40.180">
    <property type="match status" value="3"/>
</dbReference>
<dbReference type="SMART" id="SM00105">
    <property type="entry name" value="ArfGap"/>
    <property type="match status" value="1"/>
</dbReference>
<dbReference type="PRINTS" id="PR00405">
    <property type="entry name" value="REVINTRACTNG"/>
</dbReference>
<sequence>MPPKVNKVEVELKKLTKLDGNKTCADCPEKMPGYADLTNNIFLCTKCAGIHRDFQFKVKGISMSVFNEEDVRALSNEGNVSFNAKYLAHYNTHDPLPNGSDVNKLKEFIKSKYLDKRWHVDSASGRGGGGGGGGANRPDAPKKLPGNMMPRKEEVIPTSVQLAHQIMTRLGDFSAMTEQDDLYANIKALAHTFVNVGDLKAYPAEISDLVVKCFSQLSVQTPILASMLALIHTHEPEFTALVADKLQTRYLQAVAQDEVVVAKLLLRAVTCLSGALTFAVEGNGGLVEILTPLLTGLTQELAQNADNTKALRLSESAQAAAYLLSSTLVWAAPVLQSQGQEAFLQSARSALEQIKTQYVSAYALGGLQAVFSAFSPVDEDEEEEGGAVGANRVLSVGPGVYSAAGETLLSDGSAWDSLWESAVQALAVIDAVQQATAAGTIFEVPAFFNAHWNALIAEGLLPAEAGSPGSSIKLSFGATFAADWAAHSVGLGAKAAHCHPSGACTTAIGSTASSTWLRLRMNIFDASISPDCAHTAALNPLQKYAALTYLEDVFTFFDPVINEDGTKLGSMELLTTHLQAVFKLFPAGAHLEYVLIELLLQIVLQQPVNTALGTSVFRLILELCRAAPQVFPPVVALGANTIFQLLPDLDSGSVLEFGRWFSFHLINTQLAWPAHYWAFWVSEMQEALENGQEHGIPLFLRFVVEKISYAAIPDKVRVSVPPELHSLIPATTPANCILFQAEGGTGVSILSHIPGIAAEARHLRKLIEEKTDPEEVGDWLEEVSPGASEGMEHYSASGEPFCWRGCLLLQVLLHVGAQSSALSAMVGLLDRYSEPLLTHVTAEEHHLDLLAMLAEVYGGPNNASGNGYMYHYLLDEMMRRGQIGVSAAAKVLVDAQSGDWRGNPTVYQCVESLLDRSTDFVRAAVAQRALLGGVLVLDESLDLTPAAQPAEGDMEVTGWVSLLPSATNGEEQVDYDEEMDEEREEGNRKRTRRDPDQANDTTMTGQDEEQSTLWAAEEALKAALRNSRSVYSTVTTSLQAAIVIGGGGSAGESGEMDEGAANSGVGAAVTACSLLRRTLRVFHGTERHLAHQHQVPGAVVVSAAMEKVQAFLQQMSSVAGIDTSRWVAQIAAR</sequence>
<dbReference type="PANTHER" id="PTHR12412:SF2">
    <property type="entry name" value="NUCLEAR CAP-BINDING PROTEIN SUBUNIT 1"/>
    <property type="match status" value="1"/>
</dbReference>
<dbReference type="AlphaFoldDB" id="A0A7S3GNB3"/>
<feature type="compositionally biased region" description="Acidic residues" evidence="2">
    <location>
        <begin position="971"/>
        <end position="984"/>
    </location>
</feature>
<dbReference type="GO" id="GO:0005096">
    <property type="term" value="F:GTPase activator activity"/>
    <property type="evidence" value="ECO:0007669"/>
    <property type="project" value="InterPro"/>
</dbReference>
<gene>
    <name evidence="4" type="ORF">SELO1098_LOCUS599</name>
</gene>
<dbReference type="GO" id="GO:0005634">
    <property type="term" value="C:nucleus"/>
    <property type="evidence" value="ECO:0007669"/>
    <property type="project" value="TreeGrafter"/>
</dbReference>
<dbReference type="GO" id="GO:0008270">
    <property type="term" value="F:zinc ion binding"/>
    <property type="evidence" value="ECO:0007669"/>
    <property type="project" value="UniProtKB-KW"/>
</dbReference>
<dbReference type="InterPro" id="IPR016024">
    <property type="entry name" value="ARM-type_fold"/>
</dbReference>
<feature type="compositionally biased region" description="Basic and acidic residues" evidence="2">
    <location>
        <begin position="985"/>
        <end position="996"/>
    </location>
</feature>
<name>A0A7S3GNB3_9STRA</name>
<evidence type="ECO:0000313" key="4">
    <source>
        <dbReference type="EMBL" id="CAE0271774.1"/>
    </source>
</evidence>
<dbReference type="Gene3D" id="1.10.220.150">
    <property type="entry name" value="Arf GTPase activating protein"/>
    <property type="match status" value="1"/>
</dbReference>
<accession>A0A7S3GNB3</accession>
<keyword evidence="1" id="KW-0862">Zinc</keyword>
<feature type="region of interest" description="Disordered" evidence="2">
    <location>
        <begin position="965"/>
        <end position="1011"/>
    </location>
</feature>
<dbReference type="InterPro" id="IPR015172">
    <property type="entry name" value="MIF4G-like_typ-1"/>
</dbReference>
<dbReference type="SUPFAM" id="SSF48371">
    <property type="entry name" value="ARM repeat"/>
    <property type="match status" value="3"/>
</dbReference>
<dbReference type="EMBL" id="HBIC01001033">
    <property type="protein sequence ID" value="CAE0271774.1"/>
    <property type="molecule type" value="Transcribed_RNA"/>
</dbReference>
<reference evidence="4" key="1">
    <citation type="submission" date="2021-01" db="EMBL/GenBank/DDBJ databases">
        <authorList>
            <person name="Corre E."/>
            <person name="Pelletier E."/>
            <person name="Niang G."/>
            <person name="Scheremetjew M."/>
            <person name="Finn R."/>
            <person name="Kale V."/>
            <person name="Holt S."/>
            <person name="Cochrane G."/>
            <person name="Meng A."/>
            <person name="Brown T."/>
            <person name="Cohen L."/>
        </authorList>
    </citation>
    <scope>NUCLEOTIDE SEQUENCE</scope>
    <source>
        <strain evidence="4">CCAP 955/1</strain>
    </source>
</reference>
<dbReference type="CDD" id="cd08838">
    <property type="entry name" value="ArfGap_AGFG"/>
    <property type="match status" value="1"/>
</dbReference>
<dbReference type="InterPro" id="IPR027159">
    <property type="entry name" value="CBP80"/>
</dbReference>
<keyword evidence="1" id="KW-0479">Metal-binding</keyword>
<dbReference type="SUPFAM" id="SSF57863">
    <property type="entry name" value="ArfGap/RecO-like zinc finger"/>
    <property type="match status" value="1"/>
</dbReference>
<dbReference type="InterPro" id="IPR001164">
    <property type="entry name" value="ArfGAP_dom"/>
</dbReference>
<evidence type="ECO:0000256" key="1">
    <source>
        <dbReference type="PROSITE-ProRule" id="PRU00288"/>
    </source>
</evidence>
<dbReference type="InterPro" id="IPR038508">
    <property type="entry name" value="ArfGAP_dom_sf"/>
</dbReference>
<dbReference type="PANTHER" id="PTHR12412">
    <property type="entry name" value="CAP BINDING PROTEIN"/>
    <property type="match status" value="1"/>
</dbReference>
<feature type="domain" description="Arf-GAP" evidence="3">
    <location>
        <begin position="9"/>
        <end position="127"/>
    </location>
</feature>
<feature type="compositionally biased region" description="Gly residues" evidence="2">
    <location>
        <begin position="125"/>
        <end position="135"/>
    </location>
</feature>
<dbReference type="GO" id="GO:0003729">
    <property type="term" value="F:mRNA binding"/>
    <property type="evidence" value="ECO:0007669"/>
    <property type="project" value="TreeGrafter"/>
</dbReference>
<dbReference type="GO" id="GO:0005846">
    <property type="term" value="C:nuclear cap binding complex"/>
    <property type="evidence" value="ECO:0007669"/>
    <property type="project" value="InterPro"/>
</dbReference>
<dbReference type="InterPro" id="IPR037278">
    <property type="entry name" value="ARFGAP/RecO"/>
</dbReference>
<dbReference type="GO" id="GO:0000339">
    <property type="term" value="F:RNA cap binding"/>
    <property type="evidence" value="ECO:0007669"/>
    <property type="project" value="InterPro"/>
</dbReference>
<feature type="region of interest" description="Disordered" evidence="2">
    <location>
        <begin position="123"/>
        <end position="149"/>
    </location>
</feature>
<dbReference type="Pfam" id="PF01412">
    <property type="entry name" value="ArfGap"/>
    <property type="match status" value="1"/>
</dbReference>
<keyword evidence="1" id="KW-0863">Zinc-finger</keyword>
<dbReference type="GO" id="GO:0000184">
    <property type="term" value="P:nuclear-transcribed mRNA catabolic process, nonsense-mediated decay"/>
    <property type="evidence" value="ECO:0007669"/>
    <property type="project" value="TreeGrafter"/>
</dbReference>
<dbReference type="Pfam" id="PF09088">
    <property type="entry name" value="MIF4G_like"/>
    <property type="match status" value="1"/>
</dbReference>
<proteinExistence type="predicted"/>
<evidence type="ECO:0000259" key="3">
    <source>
        <dbReference type="PROSITE" id="PS50115"/>
    </source>
</evidence>
<dbReference type="PROSITE" id="PS50115">
    <property type="entry name" value="ARFGAP"/>
    <property type="match status" value="1"/>
</dbReference>
<evidence type="ECO:0000256" key="2">
    <source>
        <dbReference type="SAM" id="MobiDB-lite"/>
    </source>
</evidence>
<organism evidence="4">
    <name type="scientific">Spumella elongata</name>
    <dbReference type="NCBI Taxonomy" id="89044"/>
    <lineage>
        <taxon>Eukaryota</taxon>
        <taxon>Sar</taxon>
        <taxon>Stramenopiles</taxon>
        <taxon>Ochrophyta</taxon>
        <taxon>Chrysophyceae</taxon>
        <taxon>Chromulinales</taxon>
        <taxon>Chromulinaceae</taxon>
        <taxon>Spumella</taxon>
    </lineage>
</organism>
<protein>
    <recommendedName>
        <fullName evidence="3">Arf-GAP domain-containing protein</fullName>
    </recommendedName>
</protein>
<dbReference type="GO" id="GO:0006406">
    <property type="term" value="P:mRNA export from nucleus"/>
    <property type="evidence" value="ECO:0007669"/>
    <property type="project" value="InterPro"/>
</dbReference>